<comment type="subcellular location">
    <subcellularLocation>
        <location evidence="1">Bacterial flagellum basal body</location>
    </subcellularLocation>
</comment>
<reference evidence="4 5" key="1">
    <citation type="submission" date="2018-06" db="EMBL/GenBank/DDBJ databases">
        <title>Genomic Encyclopedia of Archaeal and Bacterial Type Strains, Phase II (KMG-II): from individual species to whole genera.</title>
        <authorList>
            <person name="Goeker M."/>
        </authorList>
    </citation>
    <scope>NUCLEOTIDE SEQUENCE [LARGE SCALE GENOMIC DNA]</scope>
    <source>
        <strain evidence="4 5">DSM 24525</strain>
    </source>
</reference>
<evidence type="ECO:0000313" key="4">
    <source>
        <dbReference type="EMBL" id="PZW41307.1"/>
    </source>
</evidence>
<evidence type="ECO:0000256" key="1">
    <source>
        <dbReference type="ARBA" id="ARBA00004117"/>
    </source>
</evidence>
<organism evidence="4 5">
    <name type="scientific">Humitalea rosea</name>
    <dbReference type="NCBI Taxonomy" id="990373"/>
    <lineage>
        <taxon>Bacteria</taxon>
        <taxon>Pseudomonadati</taxon>
        <taxon>Pseudomonadota</taxon>
        <taxon>Alphaproteobacteria</taxon>
        <taxon>Acetobacterales</taxon>
        <taxon>Roseomonadaceae</taxon>
        <taxon>Humitalea</taxon>
    </lineage>
</organism>
<name>A0A2W7IPI2_9PROT</name>
<sequence>MQTASPAADPIALAESRLRWLDRRQTVLAQNIANADTPNYVPRDIAPFAAALARSGVEPVRTNARHLGPTRGANGARPDRSAEREPNGNAVSLDQQALLVAETDQAHALAFTLHHRMMGLFRIALGRQG</sequence>
<dbReference type="EMBL" id="QKYU01000021">
    <property type="protein sequence ID" value="PZW41307.1"/>
    <property type="molecule type" value="Genomic_DNA"/>
</dbReference>
<feature type="domain" description="Flagellar basal body rod protein N-terminal" evidence="3">
    <location>
        <begin position="14"/>
        <end position="40"/>
    </location>
</feature>
<proteinExistence type="predicted"/>
<accession>A0A2W7IPI2</accession>
<gene>
    <name evidence="4" type="ORF">C8P66_12114</name>
</gene>
<dbReference type="Proteomes" id="UP000249688">
    <property type="component" value="Unassembled WGS sequence"/>
</dbReference>
<dbReference type="Pfam" id="PF00460">
    <property type="entry name" value="Flg_bb_rod"/>
    <property type="match status" value="1"/>
</dbReference>
<dbReference type="InterPro" id="IPR001444">
    <property type="entry name" value="Flag_bb_rod_N"/>
</dbReference>
<feature type="region of interest" description="Disordered" evidence="2">
    <location>
        <begin position="59"/>
        <end position="90"/>
    </location>
</feature>
<dbReference type="AlphaFoldDB" id="A0A2W7IPI2"/>
<keyword evidence="4" id="KW-0969">Cilium</keyword>
<feature type="compositionally biased region" description="Basic and acidic residues" evidence="2">
    <location>
        <begin position="77"/>
        <end position="86"/>
    </location>
</feature>
<keyword evidence="4" id="KW-0282">Flagellum</keyword>
<dbReference type="GO" id="GO:0009425">
    <property type="term" value="C:bacterial-type flagellum basal body"/>
    <property type="evidence" value="ECO:0007669"/>
    <property type="project" value="UniProtKB-SubCell"/>
</dbReference>
<evidence type="ECO:0000259" key="3">
    <source>
        <dbReference type="Pfam" id="PF00460"/>
    </source>
</evidence>
<protein>
    <submittedName>
        <fullName evidence="4">Flagellar basal-body rod protein FlgB</fullName>
    </submittedName>
</protein>
<comment type="caution">
    <text evidence="4">The sequence shown here is derived from an EMBL/GenBank/DDBJ whole genome shotgun (WGS) entry which is preliminary data.</text>
</comment>
<dbReference type="OrthoDB" id="9788334at2"/>
<dbReference type="RefSeq" id="WP_111399490.1">
    <property type="nucleotide sequence ID" value="NZ_QKYU01000021.1"/>
</dbReference>
<evidence type="ECO:0000256" key="2">
    <source>
        <dbReference type="SAM" id="MobiDB-lite"/>
    </source>
</evidence>
<keyword evidence="4" id="KW-0966">Cell projection</keyword>
<keyword evidence="5" id="KW-1185">Reference proteome</keyword>
<evidence type="ECO:0000313" key="5">
    <source>
        <dbReference type="Proteomes" id="UP000249688"/>
    </source>
</evidence>